<keyword evidence="3" id="KW-1185">Reference proteome</keyword>
<evidence type="ECO:0000313" key="2">
    <source>
        <dbReference type="EMBL" id="WBL37051.1"/>
    </source>
</evidence>
<dbReference type="RefSeq" id="WP_270057565.1">
    <property type="nucleotide sequence ID" value="NZ_CP115149.1"/>
</dbReference>
<evidence type="ECO:0000313" key="3">
    <source>
        <dbReference type="Proteomes" id="UP001212803"/>
    </source>
</evidence>
<organism evidence="2 3">
    <name type="scientific">Tepidiforma flava</name>
    <dbReference type="NCBI Taxonomy" id="3004094"/>
    <lineage>
        <taxon>Bacteria</taxon>
        <taxon>Bacillati</taxon>
        <taxon>Chloroflexota</taxon>
        <taxon>Tepidiformia</taxon>
        <taxon>Tepidiformales</taxon>
        <taxon>Tepidiformaceae</taxon>
        <taxon>Tepidiforma</taxon>
    </lineage>
</organism>
<feature type="region of interest" description="Disordered" evidence="1">
    <location>
        <begin position="136"/>
        <end position="157"/>
    </location>
</feature>
<name>A0ABY7M931_9CHLR</name>
<dbReference type="Proteomes" id="UP001212803">
    <property type="component" value="Chromosome"/>
</dbReference>
<proteinExistence type="predicted"/>
<evidence type="ECO:0008006" key="4">
    <source>
        <dbReference type="Google" id="ProtNLM"/>
    </source>
</evidence>
<gene>
    <name evidence="2" type="ORF">O0235_05660</name>
</gene>
<reference evidence="2 3" key="1">
    <citation type="journal article" date="2023" name="ISME J.">
        <title>Thermophilic Dehalococcoidia with unusual traits shed light on an unexpected past.</title>
        <authorList>
            <person name="Palmer M."/>
            <person name="Covington J.K."/>
            <person name="Zhou E.M."/>
            <person name="Thomas S.C."/>
            <person name="Habib N."/>
            <person name="Seymour C.O."/>
            <person name="Lai D."/>
            <person name="Johnston J."/>
            <person name="Hashimi A."/>
            <person name="Jiao J.Y."/>
            <person name="Muok A.R."/>
            <person name="Liu L."/>
            <person name="Xian W.D."/>
            <person name="Zhi X.Y."/>
            <person name="Li M.M."/>
            <person name="Silva L.P."/>
            <person name="Bowen B.P."/>
            <person name="Louie K."/>
            <person name="Briegel A."/>
            <person name="Pett-Ridge J."/>
            <person name="Weber P.K."/>
            <person name="Tocheva E.I."/>
            <person name="Woyke T."/>
            <person name="Northen T.R."/>
            <person name="Mayali X."/>
            <person name="Li W.J."/>
            <person name="Hedlund B.P."/>
        </authorList>
    </citation>
    <scope>NUCLEOTIDE SEQUENCE [LARGE SCALE GENOMIC DNA]</scope>
    <source>
        <strain evidence="2 3">YIM 72310</strain>
    </source>
</reference>
<evidence type="ECO:0000256" key="1">
    <source>
        <dbReference type="SAM" id="MobiDB-lite"/>
    </source>
</evidence>
<dbReference type="EMBL" id="CP115149">
    <property type="protein sequence ID" value="WBL37051.1"/>
    <property type="molecule type" value="Genomic_DNA"/>
</dbReference>
<accession>A0ABY7M931</accession>
<protein>
    <recommendedName>
        <fullName evidence="4">EfeO-type cupredoxin-like domain-containing protein</fullName>
    </recommendedName>
</protein>
<feature type="compositionally biased region" description="Pro residues" evidence="1">
    <location>
        <begin position="139"/>
        <end position="157"/>
    </location>
</feature>
<sequence>MREHRYRPLLAALALAAALAGGLSLAFFGARTESASAYDRYLIEVNEQGFNPRTCRINRGDEIQFKNVGTTTIRVYKPQIGGLPPDPDWTLDPGQLSTVISYTAGTTDRYFSDAGHFVEVLTPPRSNTWQVACAKEAPTPTPTPTPTATPIAPPTPARPPACKWVGCAVGPNLAAD</sequence>